<gene>
    <name evidence="2" type="ORF">COZ78_00595</name>
</gene>
<proteinExistence type="predicted"/>
<accession>A0A2M7IYW7</accession>
<dbReference type="Proteomes" id="UP000230505">
    <property type="component" value="Unassembled WGS sequence"/>
</dbReference>
<organism evidence="2 3">
    <name type="scientific">bacterium (Candidatus Gribaldobacteria) CG_4_8_14_3_um_filter_42_11</name>
    <dbReference type="NCBI Taxonomy" id="2014267"/>
    <lineage>
        <taxon>Bacteria</taxon>
        <taxon>Candidatus Gribaldobacteria</taxon>
    </lineage>
</organism>
<dbReference type="EMBL" id="PFHV01000015">
    <property type="protein sequence ID" value="PIX03385.1"/>
    <property type="molecule type" value="Genomic_DNA"/>
</dbReference>
<dbReference type="AlphaFoldDB" id="A0A2M7IYW7"/>
<evidence type="ECO:0000313" key="3">
    <source>
        <dbReference type="Proteomes" id="UP000230505"/>
    </source>
</evidence>
<sequence>IESLSIAIDDNSILTIYGEADGQGNLINYRVGIGTTSPTAMLDIRGNVSTSGALLRVSTSTTEALSIDALGYVGLGTTSPATKLDIYGVGTQLRISTTSGYANFYVDNNGYLNMETQYSTTSALQITNSDIVVNQPLILNSPGDFGLSYDLSMENPSAAYIRFSGAGYVQTESPFGNNNLTLSAANAGQVVINDNMQITGQTQFVATTTQTVSTTTAIVVGDATYITVTATSSVILSSAPTIADGVNGQVVILKGASTTATVSLQDQGTLGNSNLQLGATPRQLGNGDTLALMFDGTDWVELWFSADINADYAEMYKIKEDVGFGEVVSLDKDNYLQVKKAVLGEKDVAGIISAQPAYLIGQEFRDEMQLPVALAGRVPVKISLEAGEIKKGDILVPSTKPGYAMRYNEEYLKQVSASSSLDLSNVPIVGISLENYGAPSAAGEFLETTYKTYKVKFKEGSDSADINLLNGKYKVKVLPSPNSPSRNIDISTSPQEQTIEIRAGYADKYLQASVMESSQWLSDNIIRQPNPEFRPANSNNETALCMVRSGYVRVGPSSGFSKLTVIEKDGQLSFEPEDKNFAEALDMVIEADGSLVVGKLKAKQAEIGSTEKPAGITLYDEETGAPYCLKIKAGAMISEAGKCGENGKEGGSLLPAGRSEPPSDDTPVVSEPPAASTDSLLTPSVDSATTTPVIPSEPQASEESQPPAPETPPAEQPAD</sequence>
<evidence type="ECO:0000313" key="2">
    <source>
        <dbReference type="EMBL" id="PIX03385.1"/>
    </source>
</evidence>
<comment type="caution">
    <text evidence="2">The sequence shown here is derived from an EMBL/GenBank/DDBJ whole genome shotgun (WGS) entry which is preliminary data.</text>
</comment>
<evidence type="ECO:0000256" key="1">
    <source>
        <dbReference type="SAM" id="MobiDB-lite"/>
    </source>
</evidence>
<name>A0A2M7IYW7_9BACT</name>
<feature type="non-terminal residue" evidence="2">
    <location>
        <position position="1"/>
    </location>
</feature>
<feature type="compositionally biased region" description="Low complexity" evidence="1">
    <location>
        <begin position="696"/>
        <end position="705"/>
    </location>
</feature>
<feature type="compositionally biased region" description="Polar residues" evidence="1">
    <location>
        <begin position="676"/>
        <end position="693"/>
    </location>
</feature>
<feature type="region of interest" description="Disordered" evidence="1">
    <location>
        <begin position="648"/>
        <end position="719"/>
    </location>
</feature>
<feature type="compositionally biased region" description="Pro residues" evidence="1">
    <location>
        <begin position="706"/>
        <end position="719"/>
    </location>
</feature>
<protein>
    <submittedName>
        <fullName evidence="2">Uncharacterized protein</fullName>
    </submittedName>
</protein>
<reference evidence="3" key="1">
    <citation type="submission" date="2017-09" db="EMBL/GenBank/DDBJ databases">
        <title>Depth-based differentiation of microbial function through sediment-hosted aquifers and enrichment of novel symbionts in the deep terrestrial subsurface.</title>
        <authorList>
            <person name="Probst A.J."/>
            <person name="Ladd B."/>
            <person name="Jarett J.K."/>
            <person name="Geller-Mcgrath D.E."/>
            <person name="Sieber C.M.K."/>
            <person name="Emerson J.B."/>
            <person name="Anantharaman K."/>
            <person name="Thomas B.C."/>
            <person name="Malmstrom R."/>
            <person name="Stieglmeier M."/>
            <person name="Klingl A."/>
            <person name="Woyke T."/>
            <person name="Ryan C.M."/>
            <person name="Banfield J.F."/>
        </authorList>
    </citation>
    <scope>NUCLEOTIDE SEQUENCE [LARGE SCALE GENOMIC DNA]</scope>
</reference>